<evidence type="ECO:0000256" key="1">
    <source>
        <dbReference type="SAM" id="MobiDB-lite"/>
    </source>
</evidence>
<dbReference type="EMBL" id="QGMI01001153">
    <property type="protein sequence ID" value="TVY34462.1"/>
    <property type="molecule type" value="Genomic_DNA"/>
</dbReference>
<organism evidence="2 3">
    <name type="scientific">Lachnellula occidentalis</name>
    <dbReference type="NCBI Taxonomy" id="215460"/>
    <lineage>
        <taxon>Eukaryota</taxon>
        <taxon>Fungi</taxon>
        <taxon>Dikarya</taxon>
        <taxon>Ascomycota</taxon>
        <taxon>Pezizomycotina</taxon>
        <taxon>Leotiomycetes</taxon>
        <taxon>Helotiales</taxon>
        <taxon>Lachnaceae</taxon>
        <taxon>Lachnellula</taxon>
    </lineage>
</organism>
<protein>
    <submittedName>
        <fullName evidence="2">Uncharacterized protein</fullName>
    </submittedName>
</protein>
<feature type="compositionally biased region" description="Low complexity" evidence="1">
    <location>
        <begin position="450"/>
        <end position="463"/>
    </location>
</feature>
<evidence type="ECO:0000313" key="2">
    <source>
        <dbReference type="EMBL" id="TVY34462.1"/>
    </source>
</evidence>
<dbReference type="Proteomes" id="UP000443090">
    <property type="component" value="Unassembled WGS sequence"/>
</dbReference>
<proteinExistence type="predicted"/>
<feature type="compositionally biased region" description="Polar residues" evidence="1">
    <location>
        <begin position="285"/>
        <end position="316"/>
    </location>
</feature>
<sequence>MASSLPSSNPFRRKGPSTAAAPPAPAPAATAPENPFPFPSIEQIGYTQVDTPPGSGPAAVNAPKKITKKVRVQSPPPPSPSIQDSVSTIREENFPYSASAKPPTPIPRDIDPFYSMASDTSEDEASSGPSKAPANPFSKKLETMERPGGLSGGEIHAVPPSNVSSPGRASLDVEAFKRLLMTGNAGLGISTTAPPTQAHVALHALGDGGSSTDASSVSRQSIFEAIHETHPESSRTSHEISDPDDDRRGLATEIQSSTSGRKKPPPPSSRHGKSIKVELRDEPTATVQSPSTPGSITSQNYFSSSPVISNRSQTDLNKPLPLAPNRASHDSDRESVFDKEAAGKTPEPPSPSSSIRKKTPPAPPLARRHSQLVSDSKLNRSSSGRLSPRVEEDNFSIAGSEYSGRERSNSGRVPPPPPSRRPPSIRGSSSHHLPVSSPSATSLPTPPPARGSSRHSSSGRPSSLYSLDLPTSNKRASIVPPPPPPHRHGSLETPTQTQSPGALRRASAEQKRRSTDNARPRRGSAASSVSQVERVESNPGSDHILADLSALQREIDALRSQSAGERVT</sequence>
<feature type="compositionally biased region" description="Low complexity" evidence="1">
    <location>
        <begin position="422"/>
        <end position="443"/>
    </location>
</feature>
<evidence type="ECO:0000313" key="3">
    <source>
        <dbReference type="Proteomes" id="UP000443090"/>
    </source>
</evidence>
<feature type="region of interest" description="Disordered" evidence="1">
    <location>
        <begin position="200"/>
        <end position="542"/>
    </location>
</feature>
<feature type="compositionally biased region" description="Basic and acidic residues" evidence="1">
    <location>
        <begin position="506"/>
        <end position="519"/>
    </location>
</feature>
<keyword evidence="3" id="KW-1185">Reference proteome</keyword>
<feature type="compositionally biased region" description="Polar residues" evidence="1">
    <location>
        <begin position="371"/>
        <end position="385"/>
    </location>
</feature>
<gene>
    <name evidence="2" type="ORF">LOCC1_G008638</name>
</gene>
<reference evidence="2 3" key="1">
    <citation type="submission" date="2018-05" db="EMBL/GenBank/DDBJ databases">
        <title>Genome sequencing and assembly of the regulated plant pathogen Lachnellula willkommii and related sister species for the development of diagnostic species identification markers.</title>
        <authorList>
            <person name="Giroux E."/>
            <person name="Bilodeau G."/>
        </authorList>
    </citation>
    <scope>NUCLEOTIDE SEQUENCE [LARGE SCALE GENOMIC DNA]</scope>
    <source>
        <strain evidence="2 3">CBS 160.35</strain>
    </source>
</reference>
<feature type="compositionally biased region" description="Basic residues" evidence="1">
    <location>
        <begin position="260"/>
        <end position="274"/>
    </location>
</feature>
<feature type="compositionally biased region" description="Basic and acidic residues" evidence="1">
    <location>
        <begin position="225"/>
        <end position="250"/>
    </location>
</feature>
<dbReference type="AlphaFoldDB" id="A0A8H8RGK5"/>
<accession>A0A8H8RGK5</accession>
<dbReference type="OrthoDB" id="428854at2759"/>
<comment type="caution">
    <text evidence="2">The sequence shown here is derived from an EMBL/GenBank/DDBJ whole genome shotgun (WGS) entry which is preliminary data.</text>
</comment>
<feature type="region of interest" description="Disordered" evidence="1">
    <location>
        <begin position="1"/>
        <end position="169"/>
    </location>
</feature>
<feature type="compositionally biased region" description="Polar residues" evidence="1">
    <location>
        <begin position="1"/>
        <end position="10"/>
    </location>
</feature>
<name>A0A8H8RGK5_9HELO</name>
<feature type="compositionally biased region" description="Polar residues" evidence="1">
    <location>
        <begin position="210"/>
        <end position="221"/>
    </location>
</feature>
<feature type="compositionally biased region" description="Basic and acidic residues" evidence="1">
    <location>
        <begin position="327"/>
        <end position="342"/>
    </location>
</feature>